<name>A0ABR8DZ18_9NOSO</name>
<accession>A0ABR8DZ18</accession>
<comment type="caution">
    <text evidence="4">The sequence shown here is derived from an EMBL/GenBank/DDBJ whole genome shotgun (WGS) entry which is preliminary data.</text>
</comment>
<evidence type="ECO:0000256" key="2">
    <source>
        <dbReference type="SAM" id="MobiDB-lite"/>
    </source>
</evidence>
<feature type="transmembrane region" description="Helical" evidence="3">
    <location>
        <begin position="142"/>
        <end position="162"/>
    </location>
</feature>
<dbReference type="EMBL" id="JACJSI010000134">
    <property type="protein sequence ID" value="MBD2534101.1"/>
    <property type="molecule type" value="Genomic_DNA"/>
</dbReference>
<evidence type="ECO:0000256" key="1">
    <source>
        <dbReference type="SAM" id="Coils"/>
    </source>
</evidence>
<keyword evidence="3" id="KW-0812">Transmembrane</keyword>
<proteinExistence type="predicted"/>
<protein>
    <submittedName>
        <fullName evidence="4">Uncharacterized protein</fullName>
    </submittedName>
</protein>
<gene>
    <name evidence="4" type="ORF">H6G97_33025</name>
</gene>
<keyword evidence="3" id="KW-1133">Transmembrane helix</keyword>
<dbReference type="Proteomes" id="UP000623440">
    <property type="component" value="Unassembled WGS sequence"/>
</dbReference>
<feature type="coiled-coil region" evidence="1">
    <location>
        <begin position="328"/>
        <end position="379"/>
    </location>
</feature>
<evidence type="ECO:0000313" key="5">
    <source>
        <dbReference type="Proteomes" id="UP000623440"/>
    </source>
</evidence>
<reference evidence="4 5" key="1">
    <citation type="journal article" date="2020" name="ISME J.">
        <title>Comparative genomics reveals insights into cyanobacterial evolution and habitat adaptation.</title>
        <authorList>
            <person name="Chen M.Y."/>
            <person name="Teng W.K."/>
            <person name="Zhao L."/>
            <person name="Hu C.X."/>
            <person name="Zhou Y.K."/>
            <person name="Han B.P."/>
            <person name="Song L.R."/>
            <person name="Shu W.S."/>
        </authorList>
    </citation>
    <scope>NUCLEOTIDE SEQUENCE [LARGE SCALE GENOMIC DNA]</scope>
    <source>
        <strain evidence="4 5">FACHB-838</strain>
    </source>
</reference>
<keyword evidence="3" id="KW-0472">Membrane</keyword>
<evidence type="ECO:0000313" key="4">
    <source>
        <dbReference type="EMBL" id="MBD2534101.1"/>
    </source>
</evidence>
<evidence type="ECO:0000256" key="3">
    <source>
        <dbReference type="SAM" id="Phobius"/>
    </source>
</evidence>
<keyword evidence="5" id="KW-1185">Reference proteome</keyword>
<feature type="region of interest" description="Disordered" evidence="2">
    <location>
        <begin position="396"/>
        <end position="424"/>
    </location>
</feature>
<sequence length="513" mass="57688">MMKVLKYSLLSLTILTLGFLFSEPVLAQVKVLATPEALTVTGTRGAVARETRTLTLRSTAPVTNLRIYAFDLYNTDRDRVFPKRLITLPSTIAQVNVDNLENFPVEFNLQEAPSGEFRGDVLISYQGNELSVPVIIRVKDPWYLPFALLVFGVILGTTVSSYSRWGRTTDEVTVGLESLRTQFESDKDIPPSFASRISTHLVDGKLARDTKQLEAAQQSITEARNLWSKWFRQRAEWLEALNVGTSLEEKLASLATQDFKTRYIQAIQRDLKDILLRVADFANPSEFGQQINCLSRQQAFCLRVYHQLVDFQKMLDDFKMNKLEPPDQEKLQNLKDNATNLKQQLSNLLPSDQPEQAELQVIETEINQAAEAFKALKNKVEDILLIDNLGEFKRGQDKSVRGETPATEPVTEVPVSPATKVPSLPTDENPVLKVISTLIPNPNRRLQLFSFAGYLTTITFLAGTGFNQLYLERSTFGADGLRDYFALLAWGFGAEATRSTVTNALRRTDESKP</sequence>
<organism evidence="4 5">
    <name type="scientific">Nostoc flagelliforme FACHB-838</name>
    <dbReference type="NCBI Taxonomy" id="2692904"/>
    <lineage>
        <taxon>Bacteria</taxon>
        <taxon>Bacillati</taxon>
        <taxon>Cyanobacteriota</taxon>
        <taxon>Cyanophyceae</taxon>
        <taxon>Nostocales</taxon>
        <taxon>Nostocaceae</taxon>
        <taxon>Nostoc</taxon>
    </lineage>
</organism>
<keyword evidence="1" id="KW-0175">Coiled coil</keyword>